<dbReference type="RefSeq" id="WP_047765241.1">
    <property type="nucleotide sequence ID" value="NZ_LAQL01000011.1"/>
</dbReference>
<dbReference type="PATRIC" id="fig|1489064.4.peg.182"/>
<dbReference type="Proteomes" id="UP000035444">
    <property type="component" value="Unassembled WGS sequence"/>
</dbReference>
<feature type="active site" evidence="4">
    <location>
        <position position="38"/>
    </location>
</feature>
<organism evidence="7 8">
    <name type="scientific">Kiloniella spongiae</name>
    <dbReference type="NCBI Taxonomy" id="1489064"/>
    <lineage>
        <taxon>Bacteria</taxon>
        <taxon>Pseudomonadati</taxon>
        <taxon>Pseudomonadota</taxon>
        <taxon>Alphaproteobacteria</taxon>
        <taxon>Rhodospirillales</taxon>
        <taxon>Kiloniellaceae</taxon>
        <taxon>Kiloniella</taxon>
    </lineage>
</organism>
<comment type="caution">
    <text evidence="7">The sequence shown here is derived from an EMBL/GenBank/DDBJ whole genome shotgun (WGS) entry which is preliminary data.</text>
</comment>
<dbReference type="SUPFAM" id="SSF54975">
    <property type="entry name" value="Acylphosphatase/BLUF domain-like"/>
    <property type="match status" value="1"/>
</dbReference>
<reference evidence="7 8" key="1">
    <citation type="submission" date="2015-03" db="EMBL/GenBank/DDBJ databases">
        <title>Genome Sequence of Kiloniella spongiae MEBiC09566, isolated from a marine sponge.</title>
        <authorList>
            <person name="Shao Z."/>
            <person name="Wang L."/>
            <person name="Li X."/>
        </authorList>
    </citation>
    <scope>NUCLEOTIDE SEQUENCE [LARGE SCALE GENOMIC DNA]</scope>
    <source>
        <strain evidence="7 8">MEBiC09566</strain>
    </source>
</reference>
<comment type="similarity">
    <text evidence="1 5">Belongs to the acylphosphatase family.</text>
</comment>
<dbReference type="InterPro" id="IPR017968">
    <property type="entry name" value="Acylphosphatase_CS"/>
</dbReference>
<evidence type="ECO:0000256" key="4">
    <source>
        <dbReference type="PROSITE-ProRule" id="PRU00520"/>
    </source>
</evidence>
<dbReference type="InterPro" id="IPR001792">
    <property type="entry name" value="Acylphosphatase-like_dom"/>
</dbReference>
<dbReference type="GO" id="GO:0003998">
    <property type="term" value="F:acylphosphatase activity"/>
    <property type="evidence" value="ECO:0007669"/>
    <property type="project" value="UniProtKB-EC"/>
</dbReference>
<dbReference type="InterPro" id="IPR020456">
    <property type="entry name" value="Acylphosphatase"/>
</dbReference>
<keyword evidence="8" id="KW-1185">Reference proteome</keyword>
<dbReference type="PROSITE" id="PS51160">
    <property type="entry name" value="ACYLPHOSPHATASE_3"/>
    <property type="match status" value="1"/>
</dbReference>
<dbReference type="AlphaFoldDB" id="A0A0H2MAX9"/>
<dbReference type="Gene3D" id="3.30.70.100">
    <property type="match status" value="1"/>
</dbReference>
<protein>
    <recommendedName>
        <fullName evidence="2 4">acylphosphatase</fullName>
        <ecNumber evidence="2 4">3.6.1.7</ecNumber>
    </recommendedName>
</protein>
<comment type="catalytic activity">
    <reaction evidence="3 4">
        <text>an acyl phosphate + H2O = a carboxylate + phosphate + H(+)</text>
        <dbReference type="Rhea" id="RHEA:14965"/>
        <dbReference type="ChEBI" id="CHEBI:15377"/>
        <dbReference type="ChEBI" id="CHEBI:15378"/>
        <dbReference type="ChEBI" id="CHEBI:29067"/>
        <dbReference type="ChEBI" id="CHEBI:43474"/>
        <dbReference type="ChEBI" id="CHEBI:59918"/>
        <dbReference type="EC" id="3.6.1.7"/>
    </reaction>
</comment>
<accession>A0A0H2MAX9</accession>
<evidence type="ECO:0000256" key="1">
    <source>
        <dbReference type="ARBA" id="ARBA00005614"/>
    </source>
</evidence>
<dbReference type="PANTHER" id="PTHR47268:SF4">
    <property type="entry name" value="ACYLPHOSPHATASE"/>
    <property type="match status" value="1"/>
</dbReference>
<name>A0A0H2MAX9_9PROT</name>
<proteinExistence type="inferred from homology"/>
<dbReference type="PROSITE" id="PS00151">
    <property type="entry name" value="ACYLPHOSPHATASE_2"/>
    <property type="match status" value="1"/>
</dbReference>
<dbReference type="InterPro" id="IPR036046">
    <property type="entry name" value="Acylphosphatase-like_dom_sf"/>
</dbReference>
<dbReference type="STRING" id="1489064.WH96_16050"/>
<sequence>MTTKQIRLLISGRVQGVWYRGWTVETAQKLGLVGWVRNLSTGQVEAVVKGELDKIDILIKLCYEGPEHAKVTSVEEIIDTSVLVSELDFVQI</sequence>
<dbReference type="OrthoDB" id="5295388at2"/>
<dbReference type="EMBL" id="LAQL01000011">
    <property type="protein sequence ID" value="KLN59684.1"/>
    <property type="molecule type" value="Genomic_DNA"/>
</dbReference>
<evidence type="ECO:0000256" key="3">
    <source>
        <dbReference type="ARBA" id="ARBA00047645"/>
    </source>
</evidence>
<dbReference type="PRINTS" id="PR00112">
    <property type="entry name" value="ACYLPHPHTASE"/>
</dbReference>
<keyword evidence="4" id="KW-0378">Hydrolase</keyword>
<evidence type="ECO:0000313" key="8">
    <source>
        <dbReference type="Proteomes" id="UP000035444"/>
    </source>
</evidence>
<dbReference type="PANTHER" id="PTHR47268">
    <property type="entry name" value="ACYLPHOSPHATASE"/>
    <property type="match status" value="1"/>
</dbReference>
<evidence type="ECO:0000313" key="7">
    <source>
        <dbReference type="EMBL" id="KLN59684.1"/>
    </source>
</evidence>
<evidence type="ECO:0000256" key="5">
    <source>
        <dbReference type="RuleBase" id="RU004168"/>
    </source>
</evidence>
<evidence type="ECO:0000259" key="6">
    <source>
        <dbReference type="PROSITE" id="PS51160"/>
    </source>
</evidence>
<gene>
    <name evidence="7" type="ORF">WH96_16050</name>
</gene>
<dbReference type="Pfam" id="PF00708">
    <property type="entry name" value="Acylphosphatase"/>
    <property type="match status" value="1"/>
</dbReference>
<feature type="active site" evidence="4">
    <location>
        <position position="20"/>
    </location>
</feature>
<dbReference type="EC" id="3.6.1.7" evidence="2 4"/>
<evidence type="ECO:0000256" key="2">
    <source>
        <dbReference type="ARBA" id="ARBA00012150"/>
    </source>
</evidence>
<feature type="domain" description="Acylphosphatase-like" evidence="6">
    <location>
        <begin position="5"/>
        <end position="92"/>
    </location>
</feature>